<evidence type="ECO:0000256" key="3">
    <source>
        <dbReference type="ARBA" id="ARBA00009714"/>
    </source>
</evidence>
<dbReference type="GO" id="GO:0061723">
    <property type="term" value="P:glycophagy"/>
    <property type="evidence" value="ECO:0007669"/>
    <property type="project" value="TreeGrafter"/>
</dbReference>
<reference evidence="14" key="1">
    <citation type="journal article" date="2006" name="Proc. Natl. Acad. Sci. U.S.A.">
        <title>Genome analysis of the smallest free-living eukaryote Ostreococcus tauri unveils many unique features.</title>
        <authorList>
            <person name="Derelle E."/>
            <person name="Ferraz C."/>
            <person name="Rombauts S."/>
            <person name="Rouze P."/>
            <person name="Worden A.Z."/>
            <person name="Robbens S."/>
            <person name="Partensky F."/>
            <person name="Degroeve S."/>
            <person name="Echeynie S."/>
            <person name="Cooke R."/>
            <person name="Saeys Y."/>
            <person name="Wuyts J."/>
            <person name="Jabbari K."/>
            <person name="Bowler C."/>
            <person name="Panaud O."/>
            <person name="Piegu B."/>
            <person name="Ball S.G."/>
            <person name="Ral J.-P."/>
            <person name="Bouget F.-Y."/>
            <person name="Piganeau G."/>
            <person name="De Baets B."/>
            <person name="Picard A."/>
            <person name="Delseny M."/>
            <person name="Demaille J."/>
            <person name="Van de Peer Y."/>
            <person name="Moreau H."/>
        </authorList>
    </citation>
    <scope>NUCLEOTIDE SEQUENCE [LARGE SCALE GENOMIC DNA]</scope>
    <source>
        <strain evidence="14">OTTH 0595 / CCAP 157/2 / RCC745</strain>
    </source>
</reference>
<comment type="catalytic activity">
    <reaction evidence="11">
        <text>a 1,2-diacyl-sn-glycero-3-phosphoethanolamine(in) = a 1,2-diacyl-sn-glycero-3-phosphoethanolamine(out)</text>
        <dbReference type="Rhea" id="RHEA:38895"/>
        <dbReference type="ChEBI" id="CHEBI:64612"/>
    </reaction>
</comment>
<gene>
    <name evidence="13" type="ORF">OT_ostta04g02790</name>
</gene>
<keyword evidence="6" id="KW-0256">Endoplasmic reticulum</keyword>
<evidence type="ECO:0000256" key="11">
    <source>
        <dbReference type="ARBA" id="ARBA00024615"/>
    </source>
</evidence>
<comment type="similarity">
    <text evidence="3">Belongs to the ATG2 family.</text>
</comment>
<evidence type="ECO:0000256" key="5">
    <source>
        <dbReference type="ARBA" id="ARBA00022448"/>
    </source>
</evidence>
<dbReference type="OrthoDB" id="514013at2759"/>
<dbReference type="Pfam" id="PF13329">
    <property type="entry name" value="ATG2_CAD"/>
    <property type="match status" value="1"/>
</dbReference>
<evidence type="ECO:0000256" key="7">
    <source>
        <dbReference type="ARBA" id="ARBA00023006"/>
    </source>
</evidence>
<dbReference type="InterPro" id="IPR026849">
    <property type="entry name" value="ATG2"/>
</dbReference>
<organism evidence="13 14">
    <name type="scientific">Ostreococcus tauri</name>
    <name type="common">Marine green alga</name>
    <dbReference type="NCBI Taxonomy" id="70448"/>
    <lineage>
        <taxon>Eukaryota</taxon>
        <taxon>Viridiplantae</taxon>
        <taxon>Chlorophyta</taxon>
        <taxon>Mamiellophyceae</taxon>
        <taxon>Mamiellales</taxon>
        <taxon>Bathycoccaceae</taxon>
        <taxon>Ostreococcus</taxon>
    </lineage>
</organism>
<keyword evidence="8" id="KW-0445">Lipid transport</keyword>
<dbReference type="GO" id="GO:0043495">
    <property type="term" value="F:protein-membrane adaptor activity"/>
    <property type="evidence" value="ECO:0007669"/>
    <property type="project" value="TreeGrafter"/>
</dbReference>
<name>A0A090M097_OSTTA</name>
<dbReference type="InParanoid" id="A0A090M097"/>
<comment type="caution">
    <text evidence="13">The sequence shown here is derived from an EMBL/GenBank/DDBJ whole genome shotgun (WGS) entry which is preliminary data.</text>
</comment>
<evidence type="ECO:0000256" key="6">
    <source>
        <dbReference type="ARBA" id="ARBA00022824"/>
    </source>
</evidence>
<dbReference type="GO" id="GO:0005789">
    <property type="term" value="C:endoplasmic reticulum membrane"/>
    <property type="evidence" value="ECO:0007669"/>
    <property type="project" value="UniProtKB-SubCell"/>
</dbReference>
<proteinExistence type="inferred from homology"/>
<dbReference type="GO" id="GO:0006869">
    <property type="term" value="P:lipid transport"/>
    <property type="evidence" value="ECO:0007669"/>
    <property type="project" value="UniProtKB-KW"/>
</dbReference>
<dbReference type="GeneID" id="9833917"/>
<keyword evidence="7" id="KW-0072">Autophagy</keyword>
<dbReference type="STRING" id="70448.A0A090M097"/>
<dbReference type="GO" id="GO:0000422">
    <property type="term" value="P:autophagy of mitochondrion"/>
    <property type="evidence" value="ECO:0007669"/>
    <property type="project" value="TreeGrafter"/>
</dbReference>
<keyword evidence="14" id="KW-1185">Reference proteome</keyword>
<evidence type="ECO:0000256" key="12">
    <source>
        <dbReference type="SAM" id="MobiDB-lite"/>
    </source>
</evidence>
<dbReference type="GO" id="GO:0032266">
    <property type="term" value="F:phosphatidylinositol-3-phosphate binding"/>
    <property type="evidence" value="ECO:0007669"/>
    <property type="project" value="TreeGrafter"/>
</dbReference>
<comment type="subcellular location">
    <subcellularLocation>
        <location evidence="1">Endoplasmic reticulum membrane</location>
        <topology evidence="1">Peripheral membrane protein</topology>
    </subcellularLocation>
    <subcellularLocation>
        <location evidence="2">Preautophagosomal structure membrane</location>
        <topology evidence="2">Peripheral membrane protein</topology>
    </subcellularLocation>
</comment>
<accession>A0A090M097</accession>
<evidence type="ECO:0000313" key="14">
    <source>
        <dbReference type="Proteomes" id="UP000009170"/>
    </source>
</evidence>
<keyword evidence="5" id="KW-0813">Transport</keyword>
<dbReference type="EMBL" id="CAID01000004">
    <property type="protein sequence ID" value="CEF97601.1"/>
    <property type="molecule type" value="Genomic_DNA"/>
</dbReference>
<dbReference type="PANTHER" id="PTHR13190">
    <property type="entry name" value="AUTOPHAGY-RELATED 2, ISOFORM A"/>
    <property type="match status" value="1"/>
</dbReference>
<evidence type="ECO:0000256" key="10">
    <source>
        <dbReference type="ARBA" id="ARBA00024479"/>
    </source>
</evidence>
<dbReference type="GO" id="GO:0000045">
    <property type="term" value="P:autophagosome assembly"/>
    <property type="evidence" value="ECO:0007669"/>
    <property type="project" value="TreeGrafter"/>
</dbReference>
<dbReference type="GO" id="GO:0034727">
    <property type="term" value="P:piecemeal microautophagy of the nucleus"/>
    <property type="evidence" value="ECO:0007669"/>
    <property type="project" value="TreeGrafter"/>
</dbReference>
<dbReference type="Proteomes" id="UP000009170">
    <property type="component" value="Unassembled WGS sequence"/>
</dbReference>
<dbReference type="KEGG" id="ota:OT_ostta04g02790"/>
<evidence type="ECO:0000313" key="13">
    <source>
        <dbReference type="EMBL" id="CEF97601.1"/>
    </source>
</evidence>
<evidence type="ECO:0000256" key="9">
    <source>
        <dbReference type="ARBA" id="ARBA00023136"/>
    </source>
</evidence>
<evidence type="ECO:0000256" key="4">
    <source>
        <dbReference type="ARBA" id="ARBA00018070"/>
    </source>
</evidence>
<feature type="region of interest" description="Disordered" evidence="12">
    <location>
        <begin position="1409"/>
        <end position="1428"/>
    </location>
</feature>
<dbReference type="GO" id="GO:0034045">
    <property type="term" value="C:phagophore assembly site membrane"/>
    <property type="evidence" value="ECO:0007669"/>
    <property type="project" value="UniProtKB-SubCell"/>
</dbReference>
<dbReference type="GO" id="GO:0061709">
    <property type="term" value="P:reticulophagy"/>
    <property type="evidence" value="ECO:0007669"/>
    <property type="project" value="TreeGrafter"/>
</dbReference>
<dbReference type="PANTHER" id="PTHR13190:SF1">
    <property type="entry name" value="AUTOPHAGY-RELATED 2, ISOFORM A"/>
    <property type="match status" value="1"/>
</dbReference>
<dbReference type="RefSeq" id="XP_022838778.1">
    <property type="nucleotide sequence ID" value="XM_022984516.1"/>
</dbReference>
<dbReference type="GO" id="GO:0061908">
    <property type="term" value="C:phagophore"/>
    <property type="evidence" value="ECO:0007669"/>
    <property type="project" value="TreeGrafter"/>
</dbReference>
<evidence type="ECO:0000256" key="1">
    <source>
        <dbReference type="ARBA" id="ARBA00004406"/>
    </source>
</evidence>
<protein>
    <recommendedName>
        <fullName evidence="4">Autophagy-related protein 2</fullName>
    </recommendedName>
</protein>
<comment type="catalytic activity">
    <reaction evidence="10">
        <text>a 1,2-diacyl-sn-glycero-3-phospho-L-serine(in) = a 1,2-diacyl-sn-glycero-3-phospho-L-serine(out)</text>
        <dbReference type="Rhea" id="RHEA:38663"/>
        <dbReference type="ChEBI" id="CHEBI:57262"/>
    </reaction>
</comment>
<sequence>MAMRRACEYVVSRALASIARDGGGGEGGDAGRRFVSDARAGAGALENVELDVDAIASLGGGWTAKIGVELVKARVGGLTVRIPWEAIGRESCSLEARDVSVELKCVGACETEVFEAFESAGEATSKASMVVRQVLNALCKGLRARMRELRIVVQDANGVGKLLVRLEVAEYTHGVGVLFEGLSVQRISTGLECSVSEALVRDVRGRVQVPSDFSRIEVELEEVEANASVSVVKSFSDLVRARGLESQGRVKVTSHSRLRRSFIDDILTNDLSASGLSSSAYEEARDDMGDSVYEDSNEEFFDADEVAREMSESAIFDEDDVASTSNGNTVIVLTCPKFSLHAPFDETVCTLTLTEIVVDSSNGLDTSWADLRFIYGFDDDNHIDASFSSSSDDVVCGMVVQDDCLSVKLGHFKASVNGVQCLSSLTSDAAASASIYWLDDPLHPMDGSLPRRCVSEVRDVETANGISATLREQLANDASFFVKVSVPCLNATLGVDAIEALSAIVQSMYELPDHHLLALRTPTPDSILSPLVVALEVGAMEIQLVNSSTASSHISRDDFAASEESSIAEARVLCEFQQTRCFLATNIAGSLGSDFAWAQFRRARATVDGMEVLCVNGPVSGDSVTPSSVAFARMEGKQTCVDANIVRTVISVTQCEPLIERLNNFIPVTEGEISASPNESTQFALRLFNSSFVRKLNDSFGVLCADFLRVNSKQGDSDEGTVGLGAEVYCGETTGYVVPPGVKDTDGLQMLVAFPFTHDSMLAEGFAPIFKANAMSLTTLASTSNTAIANIRTHDCTITLHKDTLKAVNRLLTPDIECFDRPGTPDSCCDENEYVFVSPAKKKSGVVHARYGSDITERHIADATRDQGLPPKARTLGSIITEGRQRPLLSRSTNTETGPNVIENFFYRDTRRVRRKRAQPLFASGSVSGVRRRSSIRVRIDDMNATTMSQSRFAGEFGTSSVHITPRAMRRVSPKEAPARYLPLPKDAVVPQSTVHLHGKAFEVCIRPGLFWSPVSSPRHADSVETDPLGSSAGIKLSLRMNTARIDSFPPHDGDATHRIACSVRDVLCTDITSGATWPNVLKYDASSGEREERADMCLLDVTAYSCRGSNELEYVVKASSLPLHVKLDQRVVKLLLDVFANEIEPSHVMSAESEDTAYFQKIEVGSTSLRLDYCGRQLDIDALRSGNLLEVLNLVPWDGVSLNIEPIRLTGISGVANAMQAVITRWLEDVTRTQAGKFVQGVKPIKSATNIGRRAMGIVKRPLDYHRNNKRGGFVAGFALGVASFVKEVSLSSMELGAFAAGQSAALLDAAEHMIEEHSAREADDAEPTNILQGLSLASKAAWRGAGRAATAVIVEPIRDYRTGDVTSSSAFLGAVRKVPYATVTGAKGFSKAIDHALSGAIASARAVRAPPSPTPTVDDVDIDVSD</sequence>
<keyword evidence="9" id="KW-0472">Membrane</keyword>
<reference evidence="13 14" key="2">
    <citation type="journal article" date="2014" name="BMC Genomics">
        <title>An improved genome of the model marine alga Ostreococcus tauri unfolds by assessing Illumina de novo assemblies.</title>
        <authorList>
            <person name="Blanc-Mathieu R."/>
            <person name="Verhelst B."/>
            <person name="Derelle E."/>
            <person name="Rombauts S."/>
            <person name="Bouget F.Y."/>
            <person name="Carre I."/>
            <person name="Chateau A."/>
            <person name="Eyre-Walker A."/>
            <person name="Grimsley N."/>
            <person name="Moreau H."/>
            <person name="Piegu B."/>
            <person name="Rivals E."/>
            <person name="Schackwitz W."/>
            <person name="Van de Peer Y."/>
            <person name="Piganeau G."/>
        </authorList>
    </citation>
    <scope>NUCLEOTIDE SEQUENCE [LARGE SCALE GENOMIC DNA]</scope>
    <source>
        <strain evidence="14">OTTH 0595 / CCAP 157/2 / RCC745</strain>
    </source>
</reference>
<evidence type="ECO:0000256" key="2">
    <source>
        <dbReference type="ARBA" id="ARBA00004623"/>
    </source>
</evidence>
<evidence type="ECO:0000256" key="8">
    <source>
        <dbReference type="ARBA" id="ARBA00023055"/>
    </source>
</evidence>